<gene>
    <name evidence="6" type="ORF">MIMGU_mgv1a014820mg</name>
</gene>
<dbReference type="OrthoDB" id="883701at2759"/>
<dbReference type="Pfam" id="PF04043">
    <property type="entry name" value="PMEI"/>
    <property type="match status" value="1"/>
</dbReference>
<reference evidence="6 7" key="1">
    <citation type="journal article" date="2013" name="Proc. Natl. Acad. Sci. U.S.A.">
        <title>Fine-scale variation in meiotic recombination in Mimulus inferred from population shotgun sequencing.</title>
        <authorList>
            <person name="Hellsten U."/>
            <person name="Wright K.M."/>
            <person name="Jenkins J."/>
            <person name="Shu S."/>
            <person name="Yuan Y."/>
            <person name="Wessler S.R."/>
            <person name="Schmutz J."/>
            <person name="Willis J.H."/>
            <person name="Rokhsar D.S."/>
        </authorList>
    </citation>
    <scope>NUCLEOTIDE SEQUENCE [LARGE SCALE GENOMIC DNA]</scope>
    <source>
        <strain evidence="7">cv. DUN x IM62</strain>
    </source>
</reference>
<dbReference type="AlphaFoldDB" id="A0A022R9H2"/>
<dbReference type="NCBIfam" id="TIGR01614">
    <property type="entry name" value="PME_inhib"/>
    <property type="match status" value="1"/>
</dbReference>
<evidence type="ECO:0000256" key="4">
    <source>
        <dbReference type="SAM" id="SignalP"/>
    </source>
</evidence>
<keyword evidence="2" id="KW-1015">Disulfide bond</keyword>
<comment type="similarity">
    <text evidence="3">Belongs to the PMEI family.</text>
</comment>
<proteinExistence type="inferred from homology"/>
<feature type="signal peptide" evidence="4">
    <location>
        <begin position="1"/>
        <end position="29"/>
    </location>
</feature>
<dbReference type="InterPro" id="IPR034086">
    <property type="entry name" value="PMEI_plant"/>
</dbReference>
<dbReference type="EMBL" id="KI630592">
    <property type="protein sequence ID" value="EYU36393.1"/>
    <property type="molecule type" value="Genomic_DNA"/>
</dbReference>
<protein>
    <recommendedName>
        <fullName evidence="5">Pectinesterase inhibitor domain-containing protein</fullName>
    </recommendedName>
</protein>
<dbReference type="CDD" id="cd15797">
    <property type="entry name" value="PMEI"/>
    <property type="match status" value="1"/>
</dbReference>
<dbReference type="OMA" id="INEYKAY"/>
<dbReference type="PANTHER" id="PTHR36710">
    <property type="entry name" value="PECTINESTERASE INHIBITOR-LIKE"/>
    <property type="match status" value="1"/>
</dbReference>
<dbReference type="InterPro" id="IPR035513">
    <property type="entry name" value="Invertase/methylesterase_inhib"/>
</dbReference>
<dbReference type="InterPro" id="IPR006501">
    <property type="entry name" value="Pectinesterase_inhib_dom"/>
</dbReference>
<evidence type="ECO:0000313" key="7">
    <source>
        <dbReference type="Proteomes" id="UP000030748"/>
    </source>
</evidence>
<sequence>MAASHQSALVTVTVAILMVMICFCQVSEGADDLISKVCSDAPNPPLCDQLLRPDPRSKGSDLVGLGGIMVEKGQDAVKAAIDAIKSIPPSAETDTCLDFFTDAIDSLNDCKQDLGSHDWDKLQYDAATAIEDVGYCDDIFTDEPGGTVPPVVAEADRRAEEIIYVLLVIEKLSKSPT</sequence>
<dbReference type="GO" id="GO:0004857">
    <property type="term" value="F:enzyme inhibitor activity"/>
    <property type="evidence" value="ECO:0000318"/>
    <property type="project" value="GO_Central"/>
</dbReference>
<evidence type="ECO:0000256" key="3">
    <source>
        <dbReference type="ARBA" id="ARBA00038471"/>
    </source>
</evidence>
<evidence type="ECO:0000313" key="6">
    <source>
        <dbReference type="EMBL" id="EYU36393.1"/>
    </source>
</evidence>
<accession>A0A022R9H2</accession>
<dbReference type="GO" id="GO:0009827">
    <property type="term" value="P:plant-type cell wall modification"/>
    <property type="evidence" value="ECO:0000318"/>
    <property type="project" value="GO_Central"/>
</dbReference>
<dbReference type="KEGG" id="egt:105958760"/>
<dbReference type="PhylomeDB" id="A0A022R9H2"/>
<dbReference type="SUPFAM" id="SSF101148">
    <property type="entry name" value="Plant invertase/pectin methylesterase inhibitor"/>
    <property type="match status" value="1"/>
</dbReference>
<keyword evidence="7" id="KW-1185">Reference proteome</keyword>
<evidence type="ECO:0000256" key="2">
    <source>
        <dbReference type="ARBA" id="ARBA00023157"/>
    </source>
</evidence>
<dbReference type="SMART" id="SM00856">
    <property type="entry name" value="PMEI"/>
    <property type="match status" value="1"/>
</dbReference>
<feature type="chain" id="PRO_5001504963" description="Pectinesterase inhibitor domain-containing protein" evidence="4">
    <location>
        <begin position="30"/>
        <end position="177"/>
    </location>
</feature>
<evidence type="ECO:0000256" key="1">
    <source>
        <dbReference type="ARBA" id="ARBA00022729"/>
    </source>
</evidence>
<dbReference type="Proteomes" id="UP000030748">
    <property type="component" value="Unassembled WGS sequence"/>
</dbReference>
<feature type="domain" description="Pectinesterase inhibitor" evidence="5">
    <location>
        <begin position="29"/>
        <end position="169"/>
    </location>
</feature>
<name>A0A022R9H2_ERYGU</name>
<dbReference type="PANTHER" id="PTHR36710:SF4">
    <property type="entry name" value="PLANT INVERTASE_PECTIN METHYLESTERASE INHIBITOR SUPERFAMILY PROTEIN"/>
    <property type="match status" value="1"/>
</dbReference>
<dbReference type="Gene3D" id="1.20.140.40">
    <property type="entry name" value="Invertase/pectin methylesterase inhibitor family protein"/>
    <property type="match status" value="1"/>
</dbReference>
<dbReference type="GO" id="GO:0046910">
    <property type="term" value="F:pectinesterase inhibitor activity"/>
    <property type="evidence" value="ECO:0007669"/>
    <property type="project" value="InterPro"/>
</dbReference>
<keyword evidence="1 4" id="KW-0732">Signal</keyword>
<organism evidence="6 7">
    <name type="scientific">Erythranthe guttata</name>
    <name type="common">Yellow monkey flower</name>
    <name type="synonym">Mimulus guttatus</name>
    <dbReference type="NCBI Taxonomy" id="4155"/>
    <lineage>
        <taxon>Eukaryota</taxon>
        <taxon>Viridiplantae</taxon>
        <taxon>Streptophyta</taxon>
        <taxon>Embryophyta</taxon>
        <taxon>Tracheophyta</taxon>
        <taxon>Spermatophyta</taxon>
        <taxon>Magnoliopsida</taxon>
        <taxon>eudicotyledons</taxon>
        <taxon>Gunneridae</taxon>
        <taxon>Pentapetalae</taxon>
        <taxon>asterids</taxon>
        <taxon>lamiids</taxon>
        <taxon>Lamiales</taxon>
        <taxon>Phrymaceae</taxon>
        <taxon>Erythranthe</taxon>
    </lineage>
</organism>
<evidence type="ECO:0000259" key="5">
    <source>
        <dbReference type="SMART" id="SM00856"/>
    </source>
</evidence>
<dbReference type="InterPro" id="IPR052421">
    <property type="entry name" value="PCW_Enzyme_Inhibitor"/>
</dbReference>
<dbReference type="GO" id="GO:0009505">
    <property type="term" value="C:plant-type cell wall"/>
    <property type="evidence" value="ECO:0000318"/>
    <property type="project" value="GO_Central"/>
</dbReference>